<dbReference type="InterPro" id="IPR003593">
    <property type="entry name" value="AAA+_ATPase"/>
</dbReference>
<dbReference type="Gene3D" id="3.40.50.300">
    <property type="entry name" value="P-loop containing nucleotide triphosphate hydrolases"/>
    <property type="match status" value="1"/>
</dbReference>
<dbReference type="InterPro" id="IPR050763">
    <property type="entry name" value="ABC_transporter_ATP-binding"/>
</dbReference>
<dbReference type="GO" id="GO:0005524">
    <property type="term" value="F:ATP binding"/>
    <property type="evidence" value="ECO:0007669"/>
    <property type="project" value="UniProtKB-KW"/>
</dbReference>
<dbReference type="EMBL" id="BAABLF010000006">
    <property type="protein sequence ID" value="GAA5189453.1"/>
    <property type="molecule type" value="Genomic_DNA"/>
</dbReference>
<keyword evidence="8" id="KW-1185">Reference proteome</keyword>
<dbReference type="SUPFAM" id="SSF52540">
    <property type="entry name" value="P-loop containing nucleoside triphosphate hydrolases"/>
    <property type="match status" value="1"/>
</dbReference>
<evidence type="ECO:0000256" key="4">
    <source>
        <dbReference type="ARBA" id="ARBA00022741"/>
    </source>
</evidence>
<protein>
    <submittedName>
        <fullName evidence="7">ATP-binding cassette domain-containing protein</fullName>
    </submittedName>
</protein>
<dbReference type="PANTHER" id="PTHR42711:SF5">
    <property type="entry name" value="ABC TRANSPORTER ATP-BINDING PROTEIN NATA"/>
    <property type="match status" value="1"/>
</dbReference>
<comment type="similarity">
    <text evidence="1">Belongs to the ABC transporter superfamily.</text>
</comment>
<accession>A0ABP9S1E1</accession>
<evidence type="ECO:0000313" key="7">
    <source>
        <dbReference type="EMBL" id="GAA5189453.1"/>
    </source>
</evidence>
<proteinExistence type="inferred from homology"/>
<evidence type="ECO:0000256" key="3">
    <source>
        <dbReference type="ARBA" id="ARBA00022458"/>
    </source>
</evidence>
<dbReference type="Proteomes" id="UP001501600">
    <property type="component" value="Unassembled WGS sequence"/>
</dbReference>
<organism evidence="7 8">
    <name type="scientific">Ferrimonas gelatinilytica</name>
    <dbReference type="NCBI Taxonomy" id="1255257"/>
    <lineage>
        <taxon>Bacteria</taxon>
        <taxon>Pseudomonadati</taxon>
        <taxon>Pseudomonadota</taxon>
        <taxon>Gammaproteobacteria</taxon>
        <taxon>Alteromonadales</taxon>
        <taxon>Ferrimonadaceae</taxon>
        <taxon>Ferrimonas</taxon>
    </lineage>
</organism>
<dbReference type="Pfam" id="PF00005">
    <property type="entry name" value="ABC_tran"/>
    <property type="match status" value="1"/>
</dbReference>
<dbReference type="PROSITE" id="PS00211">
    <property type="entry name" value="ABC_TRANSPORTER_1"/>
    <property type="match status" value="1"/>
</dbReference>
<dbReference type="InterPro" id="IPR017871">
    <property type="entry name" value="ABC_transporter-like_CS"/>
</dbReference>
<evidence type="ECO:0000256" key="5">
    <source>
        <dbReference type="ARBA" id="ARBA00022840"/>
    </source>
</evidence>
<dbReference type="SMART" id="SM00382">
    <property type="entry name" value="AAA"/>
    <property type="match status" value="1"/>
</dbReference>
<dbReference type="InterPro" id="IPR003439">
    <property type="entry name" value="ABC_transporter-like_ATP-bd"/>
</dbReference>
<evidence type="ECO:0000313" key="8">
    <source>
        <dbReference type="Proteomes" id="UP001501600"/>
    </source>
</evidence>
<dbReference type="PROSITE" id="PS50893">
    <property type="entry name" value="ABC_TRANSPORTER_2"/>
    <property type="match status" value="1"/>
</dbReference>
<dbReference type="PANTHER" id="PTHR42711">
    <property type="entry name" value="ABC TRANSPORTER ATP-BINDING PROTEIN"/>
    <property type="match status" value="1"/>
</dbReference>
<dbReference type="RefSeq" id="WP_345316129.1">
    <property type="nucleotide sequence ID" value="NZ_BAABLF010000006.1"/>
</dbReference>
<keyword evidence="2" id="KW-0813">Transport</keyword>
<evidence type="ECO:0000256" key="2">
    <source>
        <dbReference type="ARBA" id="ARBA00022448"/>
    </source>
</evidence>
<evidence type="ECO:0000259" key="6">
    <source>
        <dbReference type="PROSITE" id="PS50893"/>
    </source>
</evidence>
<dbReference type="InterPro" id="IPR027417">
    <property type="entry name" value="P-loop_NTPase"/>
</dbReference>
<evidence type="ECO:0000256" key="1">
    <source>
        <dbReference type="ARBA" id="ARBA00005417"/>
    </source>
</evidence>
<comment type="caution">
    <text evidence="7">The sequence shown here is derived from an EMBL/GenBank/DDBJ whole genome shotgun (WGS) entry which is preliminary data.</text>
</comment>
<keyword evidence="4" id="KW-0547">Nucleotide-binding</keyword>
<name>A0ABP9S1E1_9GAMM</name>
<feature type="domain" description="ABC transporter" evidence="6">
    <location>
        <begin position="2"/>
        <end position="252"/>
    </location>
</feature>
<sequence length="274" mass="30580">MIEIEGLSKRFALADPKRAAQSQRRDPRQRGRHFYSVESVSLSCPAGEVLGLIGPNGAGKTTTLRLLSGVLRPDAGRIVIDGEPLDTRDGELRRRIGFLSASTALYERLTVEENLRYFGQLYGMTVQALDERIALLQEQLAFSDFRHRRVMDLSSGMRQRANIARAVIHQPRAIVLDEPTTGLDIMATEVVLQFIDQQRQSGVPVIFSTHHLEEICLLCDRLAVMQLGRTVFNGPLEAYAGSRDLEPLRRTFMAQALASREESREVGDAQAHLA</sequence>
<reference evidence="8" key="1">
    <citation type="journal article" date="2019" name="Int. J. Syst. Evol. Microbiol.">
        <title>The Global Catalogue of Microorganisms (GCM) 10K type strain sequencing project: providing services to taxonomists for standard genome sequencing and annotation.</title>
        <authorList>
            <consortium name="The Broad Institute Genomics Platform"/>
            <consortium name="The Broad Institute Genome Sequencing Center for Infectious Disease"/>
            <person name="Wu L."/>
            <person name="Ma J."/>
        </authorList>
    </citation>
    <scope>NUCLEOTIDE SEQUENCE [LARGE SCALE GENOMIC DNA]</scope>
    <source>
        <strain evidence="8">JCM 18720</strain>
    </source>
</reference>
<keyword evidence="5 7" id="KW-0067">ATP-binding</keyword>
<gene>
    <name evidence="7" type="ORF">GCM10025772_11900</name>
</gene>
<keyword evidence="3" id="KW-0536">Nodulation</keyword>